<evidence type="ECO:0000259" key="2">
    <source>
        <dbReference type="PROSITE" id="PS51831"/>
    </source>
</evidence>
<accession>A4BG28</accession>
<dbReference type="PANTHER" id="PTHR43155:SF2">
    <property type="entry name" value="CYCLIC DI-GMP PHOSPHODIESTERASE PA4108"/>
    <property type="match status" value="1"/>
</dbReference>
<comment type="caution">
    <text evidence="4">The sequence shown here is derived from an EMBL/GenBank/DDBJ whole genome shotgun (WGS) entry which is preliminary data.</text>
</comment>
<protein>
    <submittedName>
        <fullName evidence="4">HD-GYP domain</fullName>
    </submittedName>
</protein>
<proteinExistence type="predicted"/>
<evidence type="ECO:0000313" key="5">
    <source>
        <dbReference type="Proteomes" id="UP000005953"/>
    </source>
</evidence>
<dbReference type="Pfam" id="PF11871">
    <property type="entry name" value="DUF3391"/>
    <property type="match status" value="1"/>
</dbReference>
<organism evidence="4 5">
    <name type="scientific">Reinekea blandensis MED297</name>
    <dbReference type="NCBI Taxonomy" id="314283"/>
    <lineage>
        <taxon>Bacteria</taxon>
        <taxon>Pseudomonadati</taxon>
        <taxon>Pseudomonadota</taxon>
        <taxon>Gammaproteobacteria</taxon>
        <taxon>Oceanospirillales</taxon>
        <taxon>Saccharospirillaceae</taxon>
        <taxon>Reinekea</taxon>
    </lineage>
</organism>
<dbReference type="InterPro" id="IPR006674">
    <property type="entry name" value="HD_domain"/>
</dbReference>
<dbReference type="CDD" id="cd00077">
    <property type="entry name" value="HDc"/>
    <property type="match status" value="1"/>
</dbReference>
<feature type="region of interest" description="Disordered" evidence="1">
    <location>
        <begin position="66"/>
        <end position="86"/>
    </location>
</feature>
<dbReference type="EMBL" id="AAOE01000015">
    <property type="protein sequence ID" value="EAR08823.1"/>
    <property type="molecule type" value="Genomic_DNA"/>
</dbReference>
<dbReference type="PROSITE" id="PS51831">
    <property type="entry name" value="HD"/>
    <property type="match status" value="1"/>
</dbReference>
<feature type="domain" description="HD" evidence="2">
    <location>
        <begin position="169"/>
        <end position="292"/>
    </location>
</feature>
<evidence type="ECO:0000256" key="1">
    <source>
        <dbReference type="SAM" id="MobiDB-lite"/>
    </source>
</evidence>
<dbReference type="HOGENOM" id="CLU_000445_92_1_6"/>
<reference evidence="4 5" key="1">
    <citation type="submission" date="2006-02" db="EMBL/GenBank/DDBJ databases">
        <authorList>
            <person name="Pinhassi J."/>
            <person name="Pedros-Alio C."/>
            <person name="Ferriera S."/>
            <person name="Johnson J."/>
            <person name="Kravitz S."/>
            <person name="Halpern A."/>
            <person name="Remington K."/>
            <person name="Beeson K."/>
            <person name="Tran B."/>
            <person name="Rogers Y.-H."/>
            <person name="Friedman R."/>
            <person name="Venter J.C."/>
        </authorList>
    </citation>
    <scope>NUCLEOTIDE SEQUENCE [LARGE SCALE GENOMIC DNA]</scope>
    <source>
        <strain evidence="4 5">MED297</strain>
    </source>
</reference>
<dbReference type="AlphaFoldDB" id="A4BG28"/>
<dbReference type="NCBIfam" id="TIGR00277">
    <property type="entry name" value="HDIG"/>
    <property type="match status" value="1"/>
</dbReference>
<dbReference type="InterPro" id="IPR006675">
    <property type="entry name" value="HDIG_dom"/>
</dbReference>
<evidence type="ECO:0000313" key="4">
    <source>
        <dbReference type="EMBL" id="EAR08823.1"/>
    </source>
</evidence>
<dbReference type="STRING" id="314283.MED297_04117"/>
<dbReference type="PROSITE" id="PS51832">
    <property type="entry name" value="HD_GYP"/>
    <property type="match status" value="1"/>
</dbReference>
<dbReference type="GO" id="GO:0008081">
    <property type="term" value="F:phosphoric diester hydrolase activity"/>
    <property type="evidence" value="ECO:0007669"/>
    <property type="project" value="UniProtKB-ARBA"/>
</dbReference>
<feature type="domain" description="HD-GYP" evidence="3">
    <location>
        <begin position="147"/>
        <end position="343"/>
    </location>
</feature>
<dbReference type="RefSeq" id="WP_008047686.1">
    <property type="nucleotide sequence ID" value="NZ_CH724154.1"/>
</dbReference>
<dbReference type="Pfam" id="PF13487">
    <property type="entry name" value="HD_5"/>
    <property type="match status" value="1"/>
</dbReference>
<gene>
    <name evidence="4" type="ORF">MED297_04117</name>
</gene>
<name>A4BG28_9GAMM</name>
<evidence type="ECO:0000259" key="3">
    <source>
        <dbReference type="PROSITE" id="PS51832"/>
    </source>
</evidence>
<dbReference type="InterPro" id="IPR003607">
    <property type="entry name" value="HD/PDEase_dom"/>
</dbReference>
<dbReference type="Proteomes" id="UP000005953">
    <property type="component" value="Unassembled WGS sequence"/>
</dbReference>
<sequence>MKLFERRDIEIPVEELEVGMHVVGIDRPWAETGFLLQSFIIQSQEEIHQLQAACQRVTIQARVASERETPAHATAEQRAVKSKVQRGPQSTERVRYLNQVSFERAVESSRLTFKSARSMASNIMEGLRVGRALNMEDCRTQVSEVVDRVLENADALRFLSMIKNKDDYTAEHSMNVCILSATFARHLGLQDFEIRLIALCGLLHDVGKCKVPLEILNKPGRFTKEEAHIMAEHTTHGRNILMSTQGDQRHVVDVAHCHHERLDGRGYPRLLSGGQIPYYAKIITIVDAYDAMTSERCYGKPKTSFEALRVVLKNAGTQFDPELARAFLKCIGLFPAGVLVELNSEQLAVVIKANDVDPDRPLLLVVTDAQHNRLQQPALVDLSQEANSGLTIAHEVMNGTSGIDVKHYIDQRLFS</sequence>
<dbReference type="OrthoDB" id="9816273at2"/>
<dbReference type="SUPFAM" id="SSF109604">
    <property type="entry name" value="HD-domain/PDEase-like"/>
    <property type="match status" value="1"/>
</dbReference>
<keyword evidence="5" id="KW-1185">Reference proteome</keyword>
<dbReference type="Gene3D" id="1.10.3210.10">
    <property type="entry name" value="Hypothetical protein af1432"/>
    <property type="match status" value="1"/>
</dbReference>
<dbReference type="InterPro" id="IPR021812">
    <property type="entry name" value="DUF3391"/>
</dbReference>
<dbReference type="InterPro" id="IPR037522">
    <property type="entry name" value="HD_GYP_dom"/>
</dbReference>
<dbReference type="PANTHER" id="PTHR43155">
    <property type="entry name" value="CYCLIC DI-GMP PHOSPHODIESTERASE PA4108-RELATED"/>
    <property type="match status" value="1"/>
</dbReference>
<dbReference type="SMART" id="SM00471">
    <property type="entry name" value="HDc"/>
    <property type="match status" value="1"/>
</dbReference>